<dbReference type="InterPro" id="IPR012799">
    <property type="entry name" value="FadB"/>
</dbReference>
<feature type="domain" description="3-hydroxyacyl-CoA dehydrogenase C-terminal" evidence="17">
    <location>
        <begin position="627"/>
        <end position="687"/>
    </location>
</feature>
<reference evidence="19 20" key="1">
    <citation type="submission" date="2018-06" db="EMBL/GenBank/DDBJ databases">
        <title>Genomic Encyclopedia of Type Strains, Phase IV (KMG-IV): sequencing the most valuable type-strain genomes for metagenomic binning, comparative biology and taxonomic classification.</title>
        <authorList>
            <person name="Goeker M."/>
        </authorList>
    </citation>
    <scope>NUCLEOTIDE SEQUENCE [LARGE SCALE GENOMIC DNA]</scope>
    <source>
        <strain evidence="19 20">DSM 30166</strain>
    </source>
</reference>
<comment type="catalytic activity">
    <reaction evidence="13">
        <text>a (3S)-3-hydroxyacyl-CoA + NAD(+) = a 3-oxoacyl-CoA + NADH + H(+)</text>
        <dbReference type="Rhea" id="RHEA:22432"/>
        <dbReference type="ChEBI" id="CHEBI:15378"/>
        <dbReference type="ChEBI" id="CHEBI:57318"/>
        <dbReference type="ChEBI" id="CHEBI:57540"/>
        <dbReference type="ChEBI" id="CHEBI:57945"/>
        <dbReference type="ChEBI" id="CHEBI:90726"/>
        <dbReference type="EC" id="1.1.1.35"/>
    </reaction>
</comment>
<dbReference type="SUPFAM" id="SSF51735">
    <property type="entry name" value="NAD(P)-binding Rossmann-fold domains"/>
    <property type="match status" value="1"/>
</dbReference>
<dbReference type="EC" id="4.2.1.17" evidence="4"/>
<dbReference type="NCBIfam" id="NF008727">
    <property type="entry name" value="PRK11730.1"/>
    <property type="match status" value="1"/>
</dbReference>
<dbReference type="Pfam" id="PF00378">
    <property type="entry name" value="ECH_1"/>
    <property type="match status" value="1"/>
</dbReference>
<evidence type="ECO:0000256" key="9">
    <source>
        <dbReference type="ARBA" id="ARBA00023098"/>
    </source>
</evidence>
<keyword evidence="6" id="KW-0442">Lipid degradation</keyword>
<dbReference type="Pfam" id="PF00725">
    <property type="entry name" value="3HCDH"/>
    <property type="match status" value="2"/>
</dbReference>
<dbReference type="InterPro" id="IPR006108">
    <property type="entry name" value="3HC_DH_C"/>
</dbReference>
<keyword evidence="10" id="KW-0413">Isomerase</keyword>
<protein>
    <recommendedName>
        <fullName evidence="4">enoyl-CoA hydratase</fullName>
        <ecNumber evidence="4">4.2.1.17</ecNumber>
    </recommendedName>
</protein>
<dbReference type="InterPro" id="IPR036291">
    <property type="entry name" value="NAD(P)-bd_dom_sf"/>
</dbReference>
<dbReference type="PANTHER" id="PTHR43612:SF3">
    <property type="entry name" value="TRIFUNCTIONAL ENZYME SUBUNIT ALPHA, MITOCHONDRIAL"/>
    <property type="match status" value="1"/>
</dbReference>
<evidence type="ECO:0000313" key="20">
    <source>
        <dbReference type="Proteomes" id="UP000253046"/>
    </source>
</evidence>
<dbReference type="AlphaFoldDB" id="A0A366I0H1"/>
<evidence type="ECO:0000256" key="2">
    <source>
        <dbReference type="ARBA" id="ARBA00007005"/>
    </source>
</evidence>
<dbReference type="InterPro" id="IPR006180">
    <property type="entry name" value="3-OHacyl-CoA_DH_CS"/>
</dbReference>
<evidence type="ECO:0000256" key="10">
    <source>
        <dbReference type="ARBA" id="ARBA00023235"/>
    </source>
</evidence>
<dbReference type="GO" id="GO:0070403">
    <property type="term" value="F:NAD+ binding"/>
    <property type="evidence" value="ECO:0007669"/>
    <property type="project" value="InterPro"/>
</dbReference>
<evidence type="ECO:0000256" key="4">
    <source>
        <dbReference type="ARBA" id="ARBA00012076"/>
    </source>
</evidence>
<dbReference type="FunFam" id="3.40.50.720:FF:000009">
    <property type="entry name" value="Fatty oxidation complex, alpha subunit"/>
    <property type="match status" value="1"/>
</dbReference>
<comment type="similarity">
    <text evidence="3">In the N-terminal section; belongs to the enoyl-CoA hydratase/isomerase family.</text>
</comment>
<evidence type="ECO:0000256" key="15">
    <source>
        <dbReference type="RuleBase" id="RU003707"/>
    </source>
</evidence>
<dbReference type="OrthoDB" id="5389341at2"/>
<evidence type="ECO:0000256" key="8">
    <source>
        <dbReference type="ARBA" id="ARBA00023027"/>
    </source>
</evidence>
<name>A0A366I0H1_9GAMM</name>
<dbReference type="SUPFAM" id="SSF48179">
    <property type="entry name" value="6-phosphogluconate dehydrogenase C-terminal domain-like"/>
    <property type="match status" value="2"/>
</dbReference>
<dbReference type="RefSeq" id="WP_113867917.1">
    <property type="nucleotide sequence ID" value="NZ_MJMA01000028.1"/>
</dbReference>
<dbReference type="InterPro" id="IPR001753">
    <property type="entry name" value="Enoyl-CoA_hydra/iso"/>
</dbReference>
<dbReference type="Gene3D" id="1.10.1040.50">
    <property type="match status" value="1"/>
</dbReference>
<dbReference type="CDD" id="cd06558">
    <property type="entry name" value="crotonase-like"/>
    <property type="match status" value="1"/>
</dbReference>
<dbReference type="UniPathway" id="UPA00659"/>
<dbReference type="GO" id="GO:0006635">
    <property type="term" value="P:fatty acid beta-oxidation"/>
    <property type="evidence" value="ECO:0007669"/>
    <property type="project" value="UniProtKB-UniPathway"/>
</dbReference>
<feature type="domain" description="3-hydroxyacyl-CoA dehydrogenase NAD binding" evidence="18">
    <location>
        <begin position="316"/>
        <end position="494"/>
    </location>
</feature>
<comment type="similarity">
    <text evidence="2">In the central section; belongs to the 3-hydroxyacyl-CoA dehydrogenase family.</text>
</comment>
<dbReference type="GO" id="GO:0004165">
    <property type="term" value="F:delta(3)-delta(2)-enoyl-CoA isomerase activity"/>
    <property type="evidence" value="ECO:0007669"/>
    <property type="project" value="InterPro"/>
</dbReference>
<evidence type="ECO:0000256" key="7">
    <source>
        <dbReference type="ARBA" id="ARBA00023002"/>
    </source>
</evidence>
<keyword evidence="7" id="KW-0560">Oxidoreductase</keyword>
<evidence type="ECO:0000256" key="13">
    <source>
        <dbReference type="ARBA" id="ARBA00049556"/>
    </source>
</evidence>
<dbReference type="GO" id="GO:0036125">
    <property type="term" value="C:fatty acid beta-oxidation multienzyme complex"/>
    <property type="evidence" value="ECO:0007669"/>
    <property type="project" value="InterPro"/>
</dbReference>
<keyword evidence="9" id="KW-0443">Lipid metabolism</keyword>
<keyword evidence="5" id="KW-0276">Fatty acid metabolism</keyword>
<dbReference type="FunFam" id="1.10.1040.50:FF:000001">
    <property type="entry name" value="Fatty acid oxidation complex subunit alpha"/>
    <property type="match status" value="1"/>
</dbReference>
<dbReference type="EMBL" id="QNRY01000030">
    <property type="protein sequence ID" value="RBP60466.1"/>
    <property type="molecule type" value="Genomic_DNA"/>
</dbReference>
<dbReference type="GO" id="GO:0016509">
    <property type="term" value="F:long-chain (3S)-3-hydroxyacyl-CoA dehydrogenase (NAD+) activity"/>
    <property type="evidence" value="ECO:0007669"/>
    <property type="project" value="TreeGrafter"/>
</dbReference>
<evidence type="ECO:0000259" key="17">
    <source>
        <dbReference type="Pfam" id="PF00725"/>
    </source>
</evidence>
<evidence type="ECO:0000256" key="5">
    <source>
        <dbReference type="ARBA" id="ARBA00022832"/>
    </source>
</evidence>
<dbReference type="NCBIfam" id="TIGR02437">
    <property type="entry name" value="FadB"/>
    <property type="match status" value="1"/>
</dbReference>
<accession>A0A366I0H1</accession>
<evidence type="ECO:0000256" key="14">
    <source>
        <dbReference type="ARBA" id="ARBA00065953"/>
    </source>
</evidence>
<dbReference type="InterPro" id="IPR018376">
    <property type="entry name" value="Enoyl-CoA_hyd/isom_CS"/>
</dbReference>
<evidence type="ECO:0000256" key="3">
    <source>
        <dbReference type="ARBA" id="ARBA00008750"/>
    </source>
</evidence>
<evidence type="ECO:0000256" key="6">
    <source>
        <dbReference type="ARBA" id="ARBA00022963"/>
    </source>
</evidence>
<dbReference type="Pfam" id="PF02737">
    <property type="entry name" value="3HCDH_N"/>
    <property type="match status" value="1"/>
</dbReference>
<feature type="region of interest" description="Disordered" evidence="16">
    <location>
        <begin position="708"/>
        <end position="729"/>
    </location>
</feature>
<dbReference type="GO" id="GO:0004300">
    <property type="term" value="F:enoyl-CoA hydratase activity"/>
    <property type="evidence" value="ECO:0007669"/>
    <property type="project" value="UniProtKB-EC"/>
</dbReference>
<dbReference type="InterPro" id="IPR029045">
    <property type="entry name" value="ClpP/crotonase-like_dom_sf"/>
</dbReference>
<evidence type="ECO:0000256" key="12">
    <source>
        <dbReference type="ARBA" id="ARBA00023268"/>
    </source>
</evidence>
<dbReference type="PANTHER" id="PTHR43612">
    <property type="entry name" value="TRIFUNCTIONAL ENZYME SUBUNIT ALPHA"/>
    <property type="match status" value="1"/>
</dbReference>
<keyword evidence="20" id="KW-1185">Reference proteome</keyword>
<evidence type="ECO:0000256" key="1">
    <source>
        <dbReference type="ARBA" id="ARBA00005005"/>
    </source>
</evidence>
<dbReference type="PROSITE" id="PS00067">
    <property type="entry name" value="3HCDH"/>
    <property type="match status" value="1"/>
</dbReference>
<dbReference type="FunFam" id="3.90.226.10:FF:000018">
    <property type="entry name" value="Fatty acid oxidation complex subunit alpha"/>
    <property type="match status" value="1"/>
</dbReference>
<dbReference type="Gene3D" id="3.90.226.10">
    <property type="entry name" value="2-enoyl-CoA Hydratase, Chain A, domain 1"/>
    <property type="match status" value="1"/>
</dbReference>
<dbReference type="InterPro" id="IPR008927">
    <property type="entry name" value="6-PGluconate_DH-like_C_sf"/>
</dbReference>
<keyword evidence="8" id="KW-0520">NAD</keyword>
<keyword evidence="11" id="KW-0456">Lyase</keyword>
<gene>
    <name evidence="19" type="ORF">DES54_1305</name>
</gene>
<evidence type="ECO:0000256" key="11">
    <source>
        <dbReference type="ARBA" id="ARBA00023239"/>
    </source>
</evidence>
<dbReference type="InterPro" id="IPR006176">
    <property type="entry name" value="3-OHacyl-CoA_DH_NAD-bd"/>
</dbReference>
<dbReference type="GO" id="GO:0008692">
    <property type="term" value="F:3-hydroxybutyryl-CoA epimerase activity"/>
    <property type="evidence" value="ECO:0007669"/>
    <property type="project" value="InterPro"/>
</dbReference>
<dbReference type="Gene3D" id="3.40.50.720">
    <property type="entry name" value="NAD(P)-binding Rossmann-like Domain"/>
    <property type="match status" value="1"/>
</dbReference>
<dbReference type="SUPFAM" id="SSF52096">
    <property type="entry name" value="ClpP/crotonase"/>
    <property type="match status" value="1"/>
</dbReference>
<comment type="subunit">
    <text evidence="14">Heterotetramer of two alpha chains (FadB) and two beta chains (FadA).</text>
</comment>
<dbReference type="Proteomes" id="UP000253046">
    <property type="component" value="Unassembled WGS sequence"/>
</dbReference>
<evidence type="ECO:0000256" key="16">
    <source>
        <dbReference type="SAM" id="MobiDB-lite"/>
    </source>
</evidence>
<comment type="caution">
    <text evidence="19">The sequence shown here is derived from an EMBL/GenBank/DDBJ whole genome shotgun (WGS) entry which is preliminary data.</text>
</comment>
<evidence type="ECO:0000259" key="18">
    <source>
        <dbReference type="Pfam" id="PF02737"/>
    </source>
</evidence>
<evidence type="ECO:0000313" key="19">
    <source>
        <dbReference type="EMBL" id="RBP60466.1"/>
    </source>
</evidence>
<comment type="similarity">
    <text evidence="15">Belongs to the enoyl-CoA hydratase/isomerase family.</text>
</comment>
<comment type="pathway">
    <text evidence="1">Lipid metabolism; fatty acid beta-oxidation.</text>
</comment>
<keyword evidence="12" id="KW-0511">Multifunctional enzyme</keyword>
<dbReference type="PROSITE" id="PS00166">
    <property type="entry name" value="ENOYL_COA_HYDRATASE"/>
    <property type="match status" value="1"/>
</dbReference>
<proteinExistence type="inferred from homology"/>
<dbReference type="InterPro" id="IPR050136">
    <property type="entry name" value="FA_oxidation_alpha_subunit"/>
</dbReference>
<feature type="domain" description="3-hydroxyacyl-CoA dehydrogenase C-terminal" evidence="17">
    <location>
        <begin position="496"/>
        <end position="592"/>
    </location>
</feature>
<sequence length="729" mass="79227">MLYQGETLYLNWLEDGIAELVFAAPGSVNKLDTRTVASLGRALDVLAQQTSLQGLLLRSDMPAFIVGADITEFLSLFAAPADKLHEWLTFANRIFNRLEDLPIPTLSAINGYALGGGCECVLATDFRLAAVDLRIGLPETRLGIMPGFGGTVRLPRLLGADSALEIIVAGKDIGADEALKIGLVQAVVAEEKLHSAAIKILKQAIKGDLDWQACRRPKLEALKLSRIEASMSFATAKATVLQTAGKHYPAPMTAVKTIEAAASMTRDAALRLETQNFVPLARSDAARALVGIFLNDQYVKAKAKKLVGHPSPPERAAVLGAGIMGGGIAYQSAYKGIPIRMKDINDKPLALGMNEAAKLLNKQLERGKLDGIKMAQILANIHPTLDYAGFERMDLVVEAVVENPTVKAGVLAETESHVTPHTVLASNTSTIPIALLAASLKRPQNFCGMHFFNPVHRMPLVEIIRGPQTDEKTTARVVAYASKMGKIPIVVNDCPGFFVNRVLFPYFAAFSLLMRDGADFYAIDNVMEQQFGWPMGPAYLLDVVGIDTAHHAQAVMSQGFPQRMAKDYRDAIDVLFDNQRFGQKNGRGFYRYQTDHKGKPRKERDDTTEHLLSSVSLPGKNFSAEAIIARMMIPMINEVARCLEEGIVASPAEADMALVYGLGFPRFHGGACRYLDTLGSARYLEMAQQLSSLGPLYQVPDGLRQKAHGNESFYPPVAPHANVSHGQPA</sequence>
<organism evidence="19 20">
    <name type="scientific">Brenneria salicis ATCC 15712 = DSM 30166</name>
    <dbReference type="NCBI Taxonomy" id="714314"/>
    <lineage>
        <taxon>Bacteria</taxon>
        <taxon>Pseudomonadati</taxon>
        <taxon>Pseudomonadota</taxon>
        <taxon>Gammaproteobacteria</taxon>
        <taxon>Enterobacterales</taxon>
        <taxon>Pectobacteriaceae</taxon>
        <taxon>Brenneria</taxon>
    </lineage>
</organism>